<dbReference type="OrthoDB" id="9793819at2"/>
<dbReference type="PANTHER" id="PTHR35561:SF1">
    <property type="entry name" value="RNA 2',3'-CYCLIC PHOSPHODIESTERASE"/>
    <property type="match status" value="1"/>
</dbReference>
<dbReference type="Gene3D" id="3.90.1140.10">
    <property type="entry name" value="Cyclic phosphodiesterase"/>
    <property type="match status" value="1"/>
</dbReference>
<sequence length="180" mass="19952">MPRLFLAIDLPDPIDFELELLRGGIHGARWQTREQLHLTLHFIGEVDGGEARRLRAALGALESPAFELELFGSGVFPPRGQANTLWIGARESDPLRLLHQRTAAILDAQQLPRERRKYTPHVTVARLKRAPAQEVGAWVAAHSSFASPSFPVRAVQLYSSVLTSAGAKYRIDAEFPLGEL</sequence>
<evidence type="ECO:0000313" key="4">
    <source>
        <dbReference type="Proteomes" id="UP000005801"/>
    </source>
</evidence>
<feature type="short sequence motif" description="HXTX 2" evidence="2">
    <location>
        <begin position="121"/>
        <end position="124"/>
    </location>
</feature>
<comment type="catalytic activity">
    <reaction evidence="2">
        <text>a 3'-end 2',3'-cyclophospho-ribonucleotide-RNA + H2O = a 3'-end 2'-phospho-ribonucleotide-RNA + H(+)</text>
        <dbReference type="Rhea" id="RHEA:11828"/>
        <dbReference type="Rhea" id="RHEA-COMP:10464"/>
        <dbReference type="Rhea" id="RHEA-COMP:17353"/>
        <dbReference type="ChEBI" id="CHEBI:15377"/>
        <dbReference type="ChEBI" id="CHEBI:15378"/>
        <dbReference type="ChEBI" id="CHEBI:83064"/>
        <dbReference type="ChEBI" id="CHEBI:173113"/>
        <dbReference type="EC" id="3.1.4.58"/>
    </reaction>
</comment>
<comment type="caution">
    <text evidence="3">The sequence shown here is derived from an EMBL/GenBank/DDBJ whole genome shotgun (WGS) entry which is preliminary data.</text>
</comment>
<dbReference type="eggNOG" id="COG1514">
    <property type="taxonomic scope" value="Bacteria"/>
</dbReference>
<dbReference type="GO" id="GO:0008664">
    <property type="term" value="F:RNA 2',3'-cyclic 3'-phosphodiesterase activity"/>
    <property type="evidence" value="ECO:0007669"/>
    <property type="project" value="UniProtKB-EC"/>
</dbReference>
<comment type="function">
    <text evidence="2">Hydrolyzes RNA 2',3'-cyclic phosphodiester to an RNA 2'-phosphomonoester.</text>
</comment>
<keyword evidence="3" id="KW-0436">Ligase</keyword>
<feature type="active site" description="Proton donor" evidence="2">
    <location>
        <position position="37"/>
    </location>
</feature>
<dbReference type="HAMAP" id="MF_01940">
    <property type="entry name" value="RNA_CPDase"/>
    <property type="match status" value="1"/>
</dbReference>
<dbReference type="AlphaFoldDB" id="A6FXB0"/>
<reference evidence="3 4" key="1">
    <citation type="submission" date="2007-06" db="EMBL/GenBank/DDBJ databases">
        <authorList>
            <person name="Shimkets L."/>
            <person name="Ferriera S."/>
            <person name="Johnson J."/>
            <person name="Kravitz S."/>
            <person name="Beeson K."/>
            <person name="Sutton G."/>
            <person name="Rogers Y.-H."/>
            <person name="Friedman R."/>
            <person name="Frazier M."/>
            <person name="Venter J.C."/>
        </authorList>
    </citation>
    <scope>NUCLEOTIDE SEQUENCE [LARGE SCALE GENOMIC DNA]</scope>
    <source>
        <strain evidence="3 4">SIR-1</strain>
    </source>
</reference>
<keyword evidence="4" id="KW-1185">Reference proteome</keyword>
<feature type="active site" description="Proton acceptor" evidence="2">
    <location>
        <position position="121"/>
    </location>
</feature>
<dbReference type="InterPro" id="IPR009097">
    <property type="entry name" value="Cyclic_Pdiesterase"/>
</dbReference>
<dbReference type="SUPFAM" id="SSF55144">
    <property type="entry name" value="LigT-like"/>
    <property type="match status" value="1"/>
</dbReference>
<accession>A6FXB0</accession>
<dbReference type="EC" id="3.1.4.58" evidence="2"/>
<dbReference type="Proteomes" id="UP000005801">
    <property type="component" value="Unassembled WGS sequence"/>
</dbReference>
<evidence type="ECO:0000256" key="2">
    <source>
        <dbReference type="HAMAP-Rule" id="MF_01940"/>
    </source>
</evidence>
<dbReference type="GO" id="GO:0004113">
    <property type="term" value="F:2',3'-cyclic-nucleotide 3'-phosphodiesterase activity"/>
    <property type="evidence" value="ECO:0007669"/>
    <property type="project" value="InterPro"/>
</dbReference>
<dbReference type="PANTHER" id="PTHR35561">
    <property type="entry name" value="RNA 2',3'-CYCLIC PHOSPHODIESTERASE"/>
    <property type="match status" value="1"/>
</dbReference>
<evidence type="ECO:0000313" key="3">
    <source>
        <dbReference type="EMBL" id="EDM81934.1"/>
    </source>
</evidence>
<dbReference type="NCBIfam" id="TIGR02258">
    <property type="entry name" value="2_5_ligase"/>
    <property type="match status" value="1"/>
</dbReference>
<dbReference type="EMBL" id="ABCS01000001">
    <property type="protein sequence ID" value="EDM81934.1"/>
    <property type="molecule type" value="Genomic_DNA"/>
</dbReference>
<dbReference type="STRING" id="391625.PPSIR1_05688"/>
<comment type="similarity">
    <text evidence="2">Belongs to the 2H phosphoesterase superfamily. ThpR family.</text>
</comment>
<keyword evidence="1 2" id="KW-0378">Hydrolase</keyword>
<evidence type="ECO:0000256" key="1">
    <source>
        <dbReference type="ARBA" id="ARBA00022801"/>
    </source>
</evidence>
<proteinExistence type="inferred from homology"/>
<dbReference type="GO" id="GO:0016874">
    <property type="term" value="F:ligase activity"/>
    <property type="evidence" value="ECO:0007669"/>
    <property type="project" value="UniProtKB-KW"/>
</dbReference>
<protein>
    <recommendedName>
        <fullName evidence="2">RNA 2',3'-cyclic phosphodiesterase</fullName>
        <shortName evidence="2">RNA 2',3'-CPDase</shortName>
        <ecNumber evidence="2">3.1.4.58</ecNumber>
    </recommendedName>
</protein>
<feature type="short sequence motif" description="HXTX 1" evidence="2">
    <location>
        <begin position="37"/>
        <end position="40"/>
    </location>
</feature>
<dbReference type="RefSeq" id="WP_006969109.1">
    <property type="nucleotide sequence ID" value="NZ_ABCS01000001.1"/>
</dbReference>
<gene>
    <name evidence="3" type="ORF">PPSIR1_05688</name>
</gene>
<dbReference type="InterPro" id="IPR004175">
    <property type="entry name" value="RNA_CPDase"/>
</dbReference>
<organism evidence="3 4">
    <name type="scientific">Plesiocystis pacifica SIR-1</name>
    <dbReference type="NCBI Taxonomy" id="391625"/>
    <lineage>
        <taxon>Bacteria</taxon>
        <taxon>Pseudomonadati</taxon>
        <taxon>Myxococcota</taxon>
        <taxon>Polyangia</taxon>
        <taxon>Nannocystales</taxon>
        <taxon>Nannocystaceae</taxon>
        <taxon>Plesiocystis</taxon>
    </lineage>
</organism>
<dbReference type="Pfam" id="PF13563">
    <property type="entry name" value="2_5_RNA_ligase2"/>
    <property type="match status" value="1"/>
</dbReference>
<name>A6FXB0_9BACT</name>